<keyword evidence="6" id="KW-0564">Palmitate</keyword>
<reference evidence="10 11" key="1">
    <citation type="submission" date="2020-08" db="EMBL/GenBank/DDBJ databases">
        <title>Genomic Encyclopedia of Type Strains, Phase III (KMG-III): the genomes of soil and plant-associated and newly described type strains.</title>
        <authorList>
            <person name="Whitman W."/>
        </authorList>
    </citation>
    <scope>NUCLEOTIDE SEQUENCE [LARGE SCALE GENOMIC DNA]</scope>
    <source>
        <strain evidence="10 11">CECT 5862</strain>
    </source>
</reference>
<dbReference type="PANTHER" id="PTHR35789:SF1">
    <property type="entry name" value="SPORE GERMINATION PROTEIN B3"/>
    <property type="match status" value="1"/>
</dbReference>
<organism evidence="10 11">
    <name type="scientific">Paenibacillus phyllosphaerae</name>
    <dbReference type="NCBI Taxonomy" id="274593"/>
    <lineage>
        <taxon>Bacteria</taxon>
        <taxon>Bacillati</taxon>
        <taxon>Bacillota</taxon>
        <taxon>Bacilli</taxon>
        <taxon>Bacillales</taxon>
        <taxon>Paenibacillaceae</taxon>
        <taxon>Paenibacillus</taxon>
    </lineage>
</organism>
<proteinExistence type="inferred from homology"/>
<comment type="caution">
    <text evidence="10">The sequence shown here is derived from an EMBL/GenBank/DDBJ whole genome shotgun (WGS) entry which is preliminary data.</text>
</comment>
<dbReference type="RefSeq" id="WP_183603376.1">
    <property type="nucleotide sequence ID" value="NZ_JACHXK010000017.1"/>
</dbReference>
<keyword evidence="3" id="KW-0309">Germination</keyword>
<accession>A0A7W5FQH5</accession>
<dbReference type="GO" id="GO:0016020">
    <property type="term" value="C:membrane"/>
    <property type="evidence" value="ECO:0007669"/>
    <property type="project" value="UniProtKB-SubCell"/>
</dbReference>
<feature type="domain" description="Spore germination GerAC-like C-terminal" evidence="8">
    <location>
        <begin position="224"/>
        <end position="390"/>
    </location>
</feature>
<evidence type="ECO:0000256" key="1">
    <source>
        <dbReference type="ARBA" id="ARBA00004635"/>
    </source>
</evidence>
<evidence type="ECO:0000256" key="3">
    <source>
        <dbReference type="ARBA" id="ARBA00022544"/>
    </source>
</evidence>
<dbReference type="Gene3D" id="3.30.300.210">
    <property type="entry name" value="Nutrient germinant receptor protein C, domain 3"/>
    <property type="match status" value="1"/>
</dbReference>
<dbReference type="EMBL" id="JACHXK010000017">
    <property type="protein sequence ID" value="MBB3113293.1"/>
    <property type="molecule type" value="Genomic_DNA"/>
</dbReference>
<dbReference type="PANTHER" id="PTHR35789">
    <property type="entry name" value="SPORE GERMINATION PROTEIN B3"/>
    <property type="match status" value="1"/>
</dbReference>
<dbReference type="GO" id="GO:0009847">
    <property type="term" value="P:spore germination"/>
    <property type="evidence" value="ECO:0007669"/>
    <property type="project" value="InterPro"/>
</dbReference>
<keyword evidence="7" id="KW-0449">Lipoprotein</keyword>
<comment type="similarity">
    <text evidence="2">Belongs to the GerABKC lipoprotein family.</text>
</comment>
<evidence type="ECO:0000259" key="9">
    <source>
        <dbReference type="Pfam" id="PF25198"/>
    </source>
</evidence>
<keyword evidence="4" id="KW-0732">Signal</keyword>
<comment type="subcellular location">
    <subcellularLocation>
        <location evidence="1">Membrane</location>
        <topology evidence="1">Lipid-anchor</topology>
    </subcellularLocation>
</comment>
<evidence type="ECO:0000256" key="7">
    <source>
        <dbReference type="ARBA" id="ARBA00023288"/>
    </source>
</evidence>
<dbReference type="AlphaFoldDB" id="A0A7W5FQH5"/>
<evidence type="ECO:0000313" key="11">
    <source>
        <dbReference type="Proteomes" id="UP000570361"/>
    </source>
</evidence>
<name>A0A7W5FQH5_9BACL</name>
<evidence type="ECO:0000256" key="4">
    <source>
        <dbReference type="ARBA" id="ARBA00022729"/>
    </source>
</evidence>
<evidence type="ECO:0000259" key="8">
    <source>
        <dbReference type="Pfam" id="PF05504"/>
    </source>
</evidence>
<dbReference type="Pfam" id="PF25198">
    <property type="entry name" value="Spore_GerAC_N"/>
    <property type="match status" value="1"/>
</dbReference>
<keyword evidence="5" id="KW-0472">Membrane</keyword>
<keyword evidence="11" id="KW-1185">Reference proteome</keyword>
<dbReference type="PROSITE" id="PS51257">
    <property type="entry name" value="PROKAR_LIPOPROTEIN"/>
    <property type="match status" value="1"/>
</dbReference>
<dbReference type="InterPro" id="IPR008844">
    <property type="entry name" value="Spore_GerAC-like"/>
</dbReference>
<sequence length="398" mass="44274">MGKRIHGGKCLIAVCALTLLSGCWDRVEIDERGFVTGVAIDLVKKKGEEANEESSAQQFKGTYQIIVPAGLRSGGNESGGGGESYFNISASERSIMALTARLATKTSRTPYFEHLAIIVLSKDVVKGKSADLADLLDFFLRDNEMRRDVKVLITDGKASDIFNIKSQNEKYPLAYIESTLKNNFKSNYMLPPSRIGDIHEQILKDISFTIQKISHYEDGISLVGAALFGGDHAFVGFLSGEETQGLNFMRQQIKGGVVETQMDEQIVDFEVERAKSEIHAYPDGDSFRFVIKVRAEGALGKSIRNLDVAKLSTITAMEEAFAKKIEAVCYETITALQKEYNTDAIGLLSYLRQNHYRSWLKLKDNWDEGENLFSDAKIEVQAKVNIRRLGNINQSEGE</sequence>
<feature type="domain" description="Spore germination protein N-terminal" evidence="9">
    <location>
        <begin position="25"/>
        <end position="213"/>
    </location>
</feature>
<evidence type="ECO:0000256" key="6">
    <source>
        <dbReference type="ARBA" id="ARBA00023139"/>
    </source>
</evidence>
<evidence type="ECO:0000256" key="5">
    <source>
        <dbReference type="ARBA" id="ARBA00023136"/>
    </source>
</evidence>
<protein>
    <submittedName>
        <fullName evidence="10">Spore germination protein</fullName>
    </submittedName>
</protein>
<dbReference type="Proteomes" id="UP000570361">
    <property type="component" value="Unassembled WGS sequence"/>
</dbReference>
<evidence type="ECO:0000256" key="2">
    <source>
        <dbReference type="ARBA" id="ARBA00007886"/>
    </source>
</evidence>
<dbReference type="InterPro" id="IPR046953">
    <property type="entry name" value="Spore_GerAC-like_C"/>
</dbReference>
<dbReference type="NCBIfam" id="TIGR02887">
    <property type="entry name" value="spore_ger_x_C"/>
    <property type="match status" value="1"/>
</dbReference>
<dbReference type="InterPro" id="IPR038501">
    <property type="entry name" value="Spore_GerAC_C_sf"/>
</dbReference>
<evidence type="ECO:0000313" key="10">
    <source>
        <dbReference type="EMBL" id="MBB3113293.1"/>
    </source>
</evidence>
<gene>
    <name evidence="10" type="ORF">FHS18_005396</name>
</gene>
<dbReference type="Pfam" id="PF05504">
    <property type="entry name" value="Spore_GerAC"/>
    <property type="match status" value="1"/>
</dbReference>
<dbReference type="InterPro" id="IPR057336">
    <property type="entry name" value="GerAC_N"/>
</dbReference>